<dbReference type="KEGG" id="nwl:NWFMUON74_39770"/>
<dbReference type="GeneID" id="80348470"/>
<reference evidence="2 3" key="1">
    <citation type="submission" date="2020-08" db="EMBL/GenBank/DDBJ databases">
        <title>Genome Sequencing of Nocardia wallacei strain FMUON74 and assembly.</title>
        <authorList>
            <person name="Toyokawa M."/>
            <person name="Uesaka K."/>
        </authorList>
    </citation>
    <scope>NUCLEOTIDE SEQUENCE [LARGE SCALE GENOMIC DNA]</scope>
    <source>
        <strain evidence="2 3">FMUON74</strain>
    </source>
</reference>
<proteinExistence type="predicted"/>
<evidence type="ECO:0000313" key="2">
    <source>
        <dbReference type="EMBL" id="BCK56205.1"/>
    </source>
</evidence>
<keyword evidence="1" id="KW-0175">Coiled coil</keyword>
<dbReference type="AlphaFoldDB" id="A0A7G1KLU1"/>
<evidence type="ECO:0000256" key="1">
    <source>
        <dbReference type="SAM" id="Coils"/>
    </source>
</evidence>
<feature type="coiled-coil region" evidence="1">
    <location>
        <begin position="71"/>
        <end position="112"/>
    </location>
</feature>
<name>A0A7G1KLU1_9NOCA</name>
<gene>
    <name evidence="2" type="ORF">NWFMUON74_39770</name>
</gene>
<dbReference type="RefSeq" id="WP_232110457.1">
    <property type="nucleotide sequence ID" value="NZ_AP023396.1"/>
</dbReference>
<protein>
    <submittedName>
        <fullName evidence="2">Uncharacterized protein</fullName>
    </submittedName>
</protein>
<dbReference type="EMBL" id="AP023396">
    <property type="protein sequence ID" value="BCK56205.1"/>
    <property type="molecule type" value="Genomic_DNA"/>
</dbReference>
<organism evidence="2 3">
    <name type="scientific">Nocardia wallacei</name>
    <dbReference type="NCBI Taxonomy" id="480035"/>
    <lineage>
        <taxon>Bacteria</taxon>
        <taxon>Bacillati</taxon>
        <taxon>Actinomycetota</taxon>
        <taxon>Actinomycetes</taxon>
        <taxon>Mycobacteriales</taxon>
        <taxon>Nocardiaceae</taxon>
        <taxon>Nocardia</taxon>
    </lineage>
</organism>
<keyword evidence="3" id="KW-1185">Reference proteome</keyword>
<sequence length="130" mass="14899">MSDRDGERAAIRAAMERLLTGTAYRSTGALSIMQLAAEAGVKRWLLTHKHTDLAQEFRHRARGDTDAPTVLHRLEQRARTAEESNRVLQEQNSQLRAQLAVYAQVIHELRSERTRETDRARLEAVKWPVE</sequence>
<accession>A0A7G1KLU1</accession>
<evidence type="ECO:0000313" key="3">
    <source>
        <dbReference type="Proteomes" id="UP000516173"/>
    </source>
</evidence>
<dbReference type="Proteomes" id="UP000516173">
    <property type="component" value="Chromosome"/>
</dbReference>